<feature type="region of interest" description="Disordered" evidence="1">
    <location>
        <begin position="1"/>
        <end position="141"/>
    </location>
</feature>
<name>A0A6V7NTK3_ANACO</name>
<feature type="compositionally biased region" description="Low complexity" evidence="1">
    <location>
        <begin position="309"/>
        <end position="328"/>
    </location>
</feature>
<evidence type="ECO:0000256" key="1">
    <source>
        <dbReference type="SAM" id="MobiDB-lite"/>
    </source>
</evidence>
<feature type="compositionally biased region" description="Acidic residues" evidence="1">
    <location>
        <begin position="85"/>
        <end position="103"/>
    </location>
</feature>
<feature type="compositionally biased region" description="Basic and acidic residues" evidence="1">
    <location>
        <begin position="507"/>
        <end position="541"/>
    </location>
</feature>
<dbReference type="InterPro" id="IPR039317">
    <property type="entry name" value="TIC"/>
</dbReference>
<feature type="compositionally biased region" description="Basic and acidic residues" evidence="1">
    <location>
        <begin position="74"/>
        <end position="84"/>
    </location>
</feature>
<organism evidence="2">
    <name type="scientific">Ananas comosus var. bracteatus</name>
    <name type="common">red pineapple</name>
    <dbReference type="NCBI Taxonomy" id="296719"/>
    <lineage>
        <taxon>Eukaryota</taxon>
        <taxon>Viridiplantae</taxon>
        <taxon>Streptophyta</taxon>
        <taxon>Embryophyta</taxon>
        <taxon>Tracheophyta</taxon>
        <taxon>Spermatophyta</taxon>
        <taxon>Magnoliopsida</taxon>
        <taxon>Liliopsida</taxon>
        <taxon>Poales</taxon>
        <taxon>Bromeliaceae</taxon>
        <taxon>Bromelioideae</taxon>
        <taxon>Ananas</taxon>
    </lineage>
</organism>
<feature type="compositionally biased region" description="Basic and acidic residues" evidence="1">
    <location>
        <begin position="411"/>
        <end position="423"/>
    </location>
</feature>
<feature type="region of interest" description="Disordered" evidence="1">
    <location>
        <begin position="182"/>
        <end position="207"/>
    </location>
</feature>
<gene>
    <name evidence="2" type="ORF">CB5_LOCUS4979</name>
</gene>
<dbReference type="GO" id="GO:0042752">
    <property type="term" value="P:regulation of circadian rhythm"/>
    <property type="evidence" value="ECO:0007669"/>
    <property type="project" value="InterPro"/>
</dbReference>
<feature type="compositionally biased region" description="Pro residues" evidence="1">
    <location>
        <begin position="113"/>
        <end position="126"/>
    </location>
</feature>
<dbReference type="GO" id="GO:0005634">
    <property type="term" value="C:nucleus"/>
    <property type="evidence" value="ECO:0007669"/>
    <property type="project" value="TreeGrafter"/>
</dbReference>
<proteinExistence type="predicted"/>
<feature type="compositionally biased region" description="Polar residues" evidence="1">
    <location>
        <begin position="288"/>
        <end position="308"/>
    </location>
</feature>
<feature type="region of interest" description="Disordered" evidence="1">
    <location>
        <begin position="504"/>
        <end position="541"/>
    </location>
</feature>
<feature type="compositionally biased region" description="Basic and acidic residues" evidence="1">
    <location>
        <begin position="380"/>
        <end position="389"/>
    </location>
</feature>
<dbReference type="PANTHER" id="PTHR34798:SF2">
    <property type="entry name" value="PROTEIN TIME FOR COFFEE"/>
    <property type="match status" value="1"/>
</dbReference>
<dbReference type="EMBL" id="LR862141">
    <property type="protein sequence ID" value="CAD1821768.1"/>
    <property type="molecule type" value="Genomic_DNA"/>
</dbReference>
<feature type="region of interest" description="Disordered" evidence="1">
    <location>
        <begin position="362"/>
        <end position="447"/>
    </location>
</feature>
<evidence type="ECO:0000313" key="2">
    <source>
        <dbReference type="EMBL" id="CAD1821768.1"/>
    </source>
</evidence>
<dbReference type="PANTHER" id="PTHR34798">
    <property type="entry name" value="PROTEIN TIME FOR COFFEE"/>
    <property type="match status" value="1"/>
</dbReference>
<dbReference type="AlphaFoldDB" id="A0A6V7NTK3"/>
<feature type="region of interest" description="Disordered" evidence="1">
    <location>
        <begin position="284"/>
        <end position="328"/>
    </location>
</feature>
<protein>
    <submittedName>
        <fullName evidence="2">Uncharacterized protein</fullName>
    </submittedName>
</protein>
<feature type="compositionally biased region" description="Basic and acidic residues" evidence="1">
    <location>
        <begin position="43"/>
        <end position="66"/>
    </location>
</feature>
<reference evidence="2" key="1">
    <citation type="submission" date="2020-07" db="EMBL/GenBank/DDBJ databases">
        <authorList>
            <person name="Lin J."/>
        </authorList>
    </citation>
    <scope>NUCLEOTIDE SEQUENCE</scope>
</reference>
<accession>A0A6V7NTK3</accession>
<sequence length="587" mass="64187">MERSREARRGSMAALNGGLSRRRQRTGGLRDSPEADGGMEMAETTRLRERAARKERDRDRERERSGRSKRRRGERMMLHDSNRDEGDDTSDDSVDEEDDEEDTVSATTAVRLLPPPPLPPNNPPSMAPSSAAHYHHHQQQNNNYHHLQQQQQQQLLLLQRKSFPAKSPAVWKTDEMIGVQVPRKARSASTKRSSHESLVSGSGGGAGAGAGGVGNDLAVFLQRLGSQEDEARDRIEATAPKIAKQAFIQEEIEVAEVLFGMTRQFQGPLKQESDAVDSRDANAGFANESRSAASPPNTASPHPPSAQQSVLGPSESSSNPSSLPAAAVAVKRKRPRFLKCEDESTVTTTPVSVAASSTAASSAVKMEAEHQVKSEAALPKSEKKGESFPHENGGASEKALLVPELKLSGGEPDKQDPPEKPKEAVAPAKEAPCNDLADLDTNRSKTTSTKNVRFEYSASDGIREKFTIDLMVCTSSGKFSPERDGSCNFDTGHAASATEIDMVSKLSSEKKEDKARKDEVSLQRKKVEELPSDEFNPKKQIVKERNLDLQLDLEQPDRDGPSCSKCNMISFKREPLKQSLNEIKPVK</sequence>